<dbReference type="AlphaFoldDB" id="A0A1V9X0Q5"/>
<dbReference type="GO" id="GO:0098609">
    <property type="term" value="P:cell-cell adhesion"/>
    <property type="evidence" value="ECO:0007669"/>
    <property type="project" value="TreeGrafter"/>
</dbReference>
<dbReference type="STRING" id="418985.A0A1V9X0Q5"/>
<keyword evidence="6" id="KW-0732">Signal</keyword>
<dbReference type="InterPro" id="IPR003599">
    <property type="entry name" value="Ig_sub"/>
</dbReference>
<feature type="domain" description="Immunoglobulin" evidence="7">
    <location>
        <begin position="27"/>
        <end position="110"/>
    </location>
</feature>
<dbReference type="OrthoDB" id="5970915at2759"/>
<evidence type="ECO:0000313" key="9">
    <source>
        <dbReference type="Proteomes" id="UP000192247"/>
    </source>
</evidence>
<evidence type="ECO:0000256" key="6">
    <source>
        <dbReference type="SAM" id="SignalP"/>
    </source>
</evidence>
<dbReference type="InterPro" id="IPR051275">
    <property type="entry name" value="Cell_adhesion_signaling"/>
</dbReference>
<proteinExistence type="predicted"/>
<dbReference type="GO" id="GO:0050839">
    <property type="term" value="F:cell adhesion molecule binding"/>
    <property type="evidence" value="ECO:0007669"/>
    <property type="project" value="TreeGrafter"/>
</dbReference>
<reference evidence="8 9" key="1">
    <citation type="journal article" date="2017" name="Gigascience">
        <title>Draft genome of the honey bee ectoparasitic mite, Tropilaelaps mercedesae, is shaped by the parasitic life history.</title>
        <authorList>
            <person name="Dong X."/>
            <person name="Armstrong S.D."/>
            <person name="Xia D."/>
            <person name="Makepeace B.L."/>
            <person name="Darby A.C."/>
            <person name="Kadowaki T."/>
        </authorList>
    </citation>
    <scope>NUCLEOTIDE SEQUENCE [LARGE SCALE GENOMIC DNA]</scope>
    <source>
        <strain evidence="8">Wuxi-XJTLU</strain>
    </source>
</reference>
<keyword evidence="4" id="KW-0325">Glycoprotein</keyword>
<dbReference type="PANTHER" id="PTHR11640">
    <property type="entry name" value="NEPHRIN"/>
    <property type="match status" value="1"/>
</dbReference>
<dbReference type="InterPro" id="IPR013783">
    <property type="entry name" value="Ig-like_fold"/>
</dbReference>
<dbReference type="Proteomes" id="UP000192247">
    <property type="component" value="Unassembled WGS sequence"/>
</dbReference>
<dbReference type="Gene3D" id="2.60.40.10">
    <property type="entry name" value="Immunoglobulins"/>
    <property type="match status" value="2"/>
</dbReference>
<dbReference type="SMART" id="SM00409">
    <property type="entry name" value="IG"/>
    <property type="match status" value="2"/>
</dbReference>
<gene>
    <name evidence="8" type="ORF">BIW11_13692</name>
</gene>
<dbReference type="PANTHER" id="PTHR11640:SF31">
    <property type="entry name" value="IRREGULAR CHIASM C-ROUGHEST PROTEIN-RELATED"/>
    <property type="match status" value="1"/>
</dbReference>
<dbReference type="GO" id="GO:0005886">
    <property type="term" value="C:plasma membrane"/>
    <property type="evidence" value="ECO:0007669"/>
    <property type="project" value="TreeGrafter"/>
</dbReference>
<feature type="domain" description="Immunoglobulin" evidence="7">
    <location>
        <begin position="117"/>
        <end position="196"/>
    </location>
</feature>
<evidence type="ECO:0000256" key="1">
    <source>
        <dbReference type="ARBA" id="ARBA00004479"/>
    </source>
</evidence>
<evidence type="ECO:0000256" key="4">
    <source>
        <dbReference type="ARBA" id="ARBA00023180"/>
    </source>
</evidence>
<accession>A0A1V9X0Q5</accession>
<name>A0A1V9X0Q5_9ACAR</name>
<dbReference type="InParanoid" id="A0A1V9X0Q5"/>
<evidence type="ECO:0000256" key="3">
    <source>
        <dbReference type="ARBA" id="ARBA00023157"/>
    </source>
</evidence>
<keyword evidence="5" id="KW-0393">Immunoglobulin domain</keyword>
<evidence type="ECO:0000256" key="2">
    <source>
        <dbReference type="ARBA" id="ARBA00023136"/>
    </source>
</evidence>
<keyword evidence="9" id="KW-1185">Reference proteome</keyword>
<protein>
    <submittedName>
        <fullName evidence="8">Hemicentin-1 isoform 2</fullName>
    </submittedName>
</protein>
<evidence type="ECO:0000313" key="8">
    <source>
        <dbReference type="EMBL" id="OQR67150.1"/>
    </source>
</evidence>
<dbReference type="InterPro" id="IPR036179">
    <property type="entry name" value="Ig-like_dom_sf"/>
</dbReference>
<evidence type="ECO:0000259" key="7">
    <source>
        <dbReference type="SMART" id="SM00409"/>
    </source>
</evidence>
<organism evidence="8 9">
    <name type="scientific">Tropilaelaps mercedesae</name>
    <dbReference type="NCBI Taxonomy" id="418985"/>
    <lineage>
        <taxon>Eukaryota</taxon>
        <taxon>Metazoa</taxon>
        <taxon>Ecdysozoa</taxon>
        <taxon>Arthropoda</taxon>
        <taxon>Chelicerata</taxon>
        <taxon>Arachnida</taxon>
        <taxon>Acari</taxon>
        <taxon>Parasitiformes</taxon>
        <taxon>Mesostigmata</taxon>
        <taxon>Gamasina</taxon>
        <taxon>Dermanyssoidea</taxon>
        <taxon>Laelapidae</taxon>
        <taxon>Tropilaelaps</taxon>
    </lineage>
</organism>
<comment type="subcellular location">
    <subcellularLocation>
        <location evidence="1">Membrane</location>
        <topology evidence="1">Single-pass type I membrane protein</topology>
    </subcellularLocation>
</comment>
<keyword evidence="2" id="KW-0472">Membrane</keyword>
<keyword evidence="3" id="KW-1015">Disulfide bond</keyword>
<sequence>MDSLGVLCILGVLVAAATAYGGYTTYQGPEYVRAGEDFSITCTTDAYRFPKWTLNGHSMEGGFALQLIRPKERGSQVAELRVMSAGPEHSGAYSCDSFDVDRHYVYVVDTEKVNETQKCFLIEPGKPLGLTCEPESKTPFFWFYGKEAVRYLPKSHVEMRTSQLLFHGVQLADAGRYTCRSVKDPLVESVFHLVTPIRSKQPRRWIKVGRIGSSVALDCDFTADPQPHIEWFIGELA</sequence>
<feature type="signal peptide" evidence="6">
    <location>
        <begin position="1"/>
        <end position="19"/>
    </location>
</feature>
<dbReference type="GO" id="GO:0005911">
    <property type="term" value="C:cell-cell junction"/>
    <property type="evidence" value="ECO:0007669"/>
    <property type="project" value="TreeGrafter"/>
</dbReference>
<dbReference type="SUPFAM" id="SSF48726">
    <property type="entry name" value="Immunoglobulin"/>
    <property type="match status" value="1"/>
</dbReference>
<feature type="chain" id="PRO_5013343040" evidence="6">
    <location>
        <begin position="20"/>
        <end position="237"/>
    </location>
</feature>
<dbReference type="EMBL" id="MNPL01029815">
    <property type="protein sequence ID" value="OQR67150.1"/>
    <property type="molecule type" value="Genomic_DNA"/>
</dbReference>
<evidence type="ECO:0000256" key="5">
    <source>
        <dbReference type="ARBA" id="ARBA00023319"/>
    </source>
</evidence>
<comment type="caution">
    <text evidence="8">The sequence shown here is derived from an EMBL/GenBank/DDBJ whole genome shotgun (WGS) entry which is preliminary data.</text>
</comment>